<accession>A0A0E9QY69</accession>
<evidence type="ECO:0000313" key="1">
    <source>
        <dbReference type="EMBL" id="JAH21210.1"/>
    </source>
</evidence>
<dbReference type="AlphaFoldDB" id="A0A0E9QY69"/>
<organism evidence="1">
    <name type="scientific">Anguilla anguilla</name>
    <name type="common">European freshwater eel</name>
    <name type="synonym">Muraena anguilla</name>
    <dbReference type="NCBI Taxonomy" id="7936"/>
    <lineage>
        <taxon>Eukaryota</taxon>
        <taxon>Metazoa</taxon>
        <taxon>Chordata</taxon>
        <taxon>Craniata</taxon>
        <taxon>Vertebrata</taxon>
        <taxon>Euteleostomi</taxon>
        <taxon>Actinopterygii</taxon>
        <taxon>Neopterygii</taxon>
        <taxon>Teleostei</taxon>
        <taxon>Anguilliformes</taxon>
        <taxon>Anguillidae</taxon>
        <taxon>Anguilla</taxon>
    </lineage>
</organism>
<name>A0A0E9QY69_ANGAN</name>
<sequence length="19" mass="2172">MVSLHHIAIKVCCDIFQLT</sequence>
<reference evidence="1" key="1">
    <citation type="submission" date="2014-11" db="EMBL/GenBank/DDBJ databases">
        <authorList>
            <person name="Amaro Gonzalez C."/>
        </authorList>
    </citation>
    <scope>NUCLEOTIDE SEQUENCE</scope>
</reference>
<reference evidence="1" key="2">
    <citation type="journal article" date="2015" name="Fish Shellfish Immunol.">
        <title>Early steps in the European eel (Anguilla anguilla)-Vibrio vulnificus interaction in the gills: Role of the RtxA13 toxin.</title>
        <authorList>
            <person name="Callol A."/>
            <person name="Pajuelo D."/>
            <person name="Ebbesson L."/>
            <person name="Teles M."/>
            <person name="MacKenzie S."/>
            <person name="Amaro C."/>
        </authorList>
    </citation>
    <scope>NUCLEOTIDE SEQUENCE</scope>
</reference>
<proteinExistence type="predicted"/>
<dbReference type="EMBL" id="GBXM01087367">
    <property type="protein sequence ID" value="JAH21210.1"/>
    <property type="molecule type" value="Transcribed_RNA"/>
</dbReference>
<protein>
    <submittedName>
        <fullName evidence="1">Uncharacterized protein</fullName>
    </submittedName>
</protein>